<dbReference type="Gene3D" id="3.40.50.1820">
    <property type="entry name" value="alpha/beta hydrolase"/>
    <property type="match status" value="1"/>
</dbReference>
<feature type="domain" description="Serine aminopeptidase S33" evidence="1">
    <location>
        <begin position="207"/>
        <end position="444"/>
    </location>
</feature>
<evidence type="ECO:0000313" key="2">
    <source>
        <dbReference type="EMBL" id="BCA52451.1"/>
    </source>
</evidence>
<dbReference type="SUPFAM" id="SSF53474">
    <property type="entry name" value="alpha/beta-Hydrolases"/>
    <property type="match status" value="1"/>
</dbReference>
<dbReference type="PANTHER" id="PTHR43265">
    <property type="entry name" value="ESTERASE ESTD"/>
    <property type="match status" value="1"/>
</dbReference>
<dbReference type="EMBL" id="AP022660">
    <property type="protein sequence ID" value="BCA52451.1"/>
    <property type="molecule type" value="Genomic_DNA"/>
</dbReference>
<dbReference type="PANTHER" id="PTHR43265:SF1">
    <property type="entry name" value="ESTERASE ESTD"/>
    <property type="match status" value="1"/>
</dbReference>
<evidence type="ECO:0000259" key="1">
    <source>
        <dbReference type="Pfam" id="PF12146"/>
    </source>
</evidence>
<sequence>MLIFPTIIYNMRTTTFKTKIAAVAMLLTGLTLSSSLLAQDISGTWHGKLSLPAGSLTIVFHIKHTEQGTYVTTLDSPDQGTKDIKTETTSFQDSTLTVQIPIIHASYKGKLNADQTITGTFTQGMPLPLNLTKGEFSGPKRPQEPQPPFPYKVEEVSVKNTQDGITLAGTLTLPEKGNKFPAVVLVTGSGAQNRNEEIMGHKPFLVIADYLTRNGIAVLRCDDRGTAASQGDYASATNEDFAKDTEAALNYLRSRKEINTRKIGIIGHSCGGTIAFDIAAKDSNISFIISLAGAAVRGDSLMLKQVELISKSQGMPDPVWQTMKPSVRHRYSLLQQTDKSADEIRKEVYADVTRTMSAGQLKDLNTVQQLSAQINSMTSPWYLHFMRYDPTASLKKIKCPVLALNGEKDIQVDADMNLTAIRQHISENGNKNVTIKVYPKLNHLFQTCEKGTLAEYGQLEETINPEVLKDMTEWIKKQ</sequence>
<dbReference type="AlphaFoldDB" id="A0A679HDP9"/>
<dbReference type="InterPro" id="IPR053145">
    <property type="entry name" value="AB_hydrolase_Est10"/>
</dbReference>
<evidence type="ECO:0000313" key="3">
    <source>
        <dbReference type="Proteomes" id="UP000500882"/>
    </source>
</evidence>
<accession>A0A679HDP9</accession>
<dbReference type="InterPro" id="IPR029058">
    <property type="entry name" value="AB_hydrolase_fold"/>
</dbReference>
<dbReference type="Proteomes" id="UP000500882">
    <property type="component" value="Chromosome"/>
</dbReference>
<dbReference type="GO" id="GO:0052689">
    <property type="term" value="F:carboxylic ester hydrolase activity"/>
    <property type="evidence" value="ECO:0007669"/>
    <property type="project" value="TreeGrafter"/>
</dbReference>
<organism evidence="2 3">
    <name type="scientific">Bacteroides thetaiotaomicron</name>
    <dbReference type="NCBI Taxonomy" id="818"/>
    <lineage>
        <taxon>Bacteria</taxon>
        <taxon>Pseudomonadati</taxon>
        <taxon>Bacteroidota</taxon>
        <taxon>Bacteroidia</taxon>
        <taxon>Bacteroidales</taxon>
        <taxon>Bacteroidaceae</taxon>
        <taxon>Bacteroides</taxon>
    </lineage>
</organism>
<reference evidence="2 3" key="1">
    <citation type="submission" date="2020-02" db="EMBL/GenBank/DDBJ databases">
        <title>Whole-genome sequencing and comparative analysis of the genomes of Bacteroides thetaiotaomicron and Escherichia coli isolated from a healthy resident in Vietnam.</title>
        <authorList>
            <person name="Mohsin M."/>
            <person name="Tanaka K."/>
            <person name="Kawahara R."/>
            <person name="Kondo S."/>
            <person name="Noguchi H."/>
            <person name="Motooka D."/>
            <person name="Nakamura S."/>
            <person name="Khong D.T."/>
            <person name="Nguyen T.N."/>
            <person name="Tran H.T."/>
            <person name="Yamamoto Y."/>
        </authorList>
    </citation>
    <scope>NUCLEOTIDE SEQUENCE [LARGE SCALE GENOMIC DNA]</scope>
    <source>
        <strain evidence="2 3">F9-2</strain>
    </source>
</reference>
<proteinExistence type="predicted"/>
<gene>
    <name evidence="2" type="ORF">BatF92_43930</name>
</gene>
<keyword evidence="2" id="KW-0378">Hydrolase</keyword>
<protein>
    <submittedName>
        <fullName evidence="2">Alpha/beta hydrolase</fullName>
    </submittedName>
</protein>
<dbReference type="InterPro" id="IPR022742">
    <property type="entry name" value="Hydrolase_4"/>
</dbReference>
<name>A0A679HDP9_BACT4</name>
<dbReference type="Pfam" id="PF12146">
    <property type="entry name" value="Hydrolase_4"/>
    <property type="match status" value="1"/>
</dbReference>